<dbReference type="EMBL" id="JAPDFR010000001">
    <property type="protein sequence ID" value="KAK0391257.1"/>
    <property type="molecule type" value="Genomic_DNA"/>
</dbReference>
<evidence type="ECO:0000259" key="3">
    <source>
        <dbReference type="Pfam" id="PF01370"/>
    </source>
</evidence>
<dbReference type="GO" id="GO:0016616">
    <property type="term" value="F:oxidoreductase activity, acting on the CH-OH group of donors, NAD or NADP as acceptor"/>
    <property type="evidence" value="ECO:0007669"/>
    <property type="project" value="TreeGrafter"/>
</dbReference>
<sequence>MDDKDSPVLVTGGSGYVASALVQGLLRDGYSVRTTVRSLKNHKKVAPLRALQQDFPGKLELFEADLLEPRSFDAAMVGCSVVHHVASPFRMLEKIVDGQKEMVEPALEGVRSVLGSVERTPTVRRVKMQDQTLSEEYFNESSTVEHDPYHYSKVLAEKEAWKLYEAQETKRWHLVAINPGLVLGPSLTSASESGSLFLLDELLSGQLFFGVPDLNFVLVDVRDVVAAHSAAQKVESAHGRYIVAQDRMTPFLEMAKVARSQATGFRKVLIPTHKIPTWVVRLVGPLFGLNSKFIREHIGIRFSVNNQRSITELGVSYRPVEETLRDHSESWAKMRAK</sequence>
<dbReference type="SUPFAM" id="SSF51735">
    <property type="entry name" value="NAD(P)-binding Rossmann-fold domains"/>
    <property type="match status" value="1"/>
</dbReference>
<dbReference type="InterPro" id="IPR050425">
    <property type="entry name" value="NAD(P)_dehydrat-like"/>
</dbReference>
<evidence type="ECO:0000313" key="5">
    <source>
        <dbReference type="Proteomes" id="UP001175261"/>
    </source>
</evidence>
<accession>A0AA39GSF3</accession>
<dbReference type="Gene3D" id="3.40.50.720">
    <property type="entry name" value="NAD(P)-binding Rossmann-like Domain"/>
    <property type="match status" value="1"/>
</dbReference>
<comment type="similarity">
    <text evidence="2">Belongs to the NAD(P)-dependent epimerase/dehydratase family. Dihydroflavonol-4-reductase subfamily.</text>
</comment>
<evidence type="ECO:0000256" key="1">
    <source>
        <dbReference type="ARBA" id="ARBA00023002"/>
    </source>
</evidence>
<keyword evidence="5" id="KW-1185">Reference proteome</keyword>
<dbReference type="InterPro" id="IPR001509">
    <property type="entry name" value="Epimerase_deHydtase"/>
</dbReference>
<keyword evidence="1" id="KW-0560">Oxidoreductase</keyword>
<organism evidence="4 5">
    <name type="scientific">Sarocladium strictum</name>
    <name type="common">Black bundle disease fungus</name>
    <name type="synonym">Acremonium strictum</name>
    <dbReference type="NCBI Taxonomy" id="5046"/>
    <lineage>
        <taxon>Eukaryota</taxon>
        <taxon>Fungi</taxon>
        <taxon>Dikarya</taxon>
        <taxon>Ascomycota</taxon>
        <taxon>Pezizomycotina</taxon>
        <taxon>Sordariomycetes</taxon>
        <taxon>Hypocreomycetidae</taxon>
        <taxon>Hypocreales</taxon>
        <taxon>Sarocladiaceae</taxon>
        <taxon>Sarocladium</taxon>
    </lineage>
</organism>
<dbReference type="InterPro" id="IPR036291">
    <property type="entry name" value="NAD(P)-bd_dom_sf"/>
</dbReference>
<evidence type="ECO:0000256" key="2">
    <source>
        <dbReference type="ARBA" id="ARBA00023445"/>
    </source>
</evidence>
<evidence type="ECO:0000313" key="4">
    <source>
        <dbReference type="EMBL" id="KAK0391257.1"/>
    </source>
</evidence>
<dbReference type="PANTHER" id="PTHR10366">
    <property type="entry name" value="NAD DEPENDENT EPIMERASE/DEHYDRATASE"/>
    <property type="match status" value="1"/>
</dbReference>
<gene>
    <name evidence="4" type="ORF">NLU13_0758</name>
</gene>
<reference evidence="4" key="1">
    <citation type="submission" date="2022-10" db="EMBL/GenBank/DDBJ databases">
        <title>Determination and structural analysis of whole genome sequence of Sarocladium strictum F4-1.</title>
        <authorList>
            <person name="Hu L."/>
            <person name="Jiang Y."/>
        </authorList>
    </citation>
    <scope>NUCLEOTIDE SEQUENCE</scope>
    <source>
        <strain evidence="4">F4-1</strain>
    </source>
</reference>
<dbReference type="AlphaFoldDB" id="A0AA39GSF3"/>
<comment type="caution">
    <text evidence="4">The sequence shown here is derived from an EMBL/GenBank/DDBJ whole genome shotgun (WGS) entry which is preliminary data.</text>
</comment>
<protein>
    <recommendedName>
        <fullName evidence="3">NAD-dependent epimerase/dehydratase domain-containing protein</fullName>
    </recommendedName>
</protein>
<name>A0AA39GSF3_SARSR</name>
<dbReference type="PANTHER" id="PTHR10366:SF564">
    <property type="entry name" value="STEROL-4-ALPHA-CARBOXYLATE 3-DEHYDROGENASE, DECARBOXYLATING"/>
    <property type="match status" value="1"/>
</dbReference>
<feature type="domain" description="NAD-dependent epimerase/dehydratase" evidence="3">
    <location>
        <begin position="8"/>
        <end position="235"/>
    </location>
</feature>
<proteinExistence type="inferred from homology"/>
<dbReference type="Proteomes" id="UP001175261">
    <property type="component" value="Unassembled WGS sequence"/>
</dbReference>
<dbReference type="Pfam" id="PF01370">
    <property type="entry name" value="Epimerase"/>
    <property type="match status" value="1"/>
</dbReference>